<comment type="similarity">
    <text evidence="1">Belongs to the LysR transcriptional regulatory family.</text>
</comment>
<dbReference type="Gene3D" id="3.40.190.290">
    <property type="match status" value="1"/>
</dbReference>
<keyword evidence="6" id="KW-0614">Plasmid</keyword>
<feature type="domain" description="HTH lysR-type" evidence="5">
    <location>
        <begin position="27"/>
        <end position="77"/>
    </location>
</feature>
<proteinExistence type="inferred from homology"/>
<dbReference type="FunFam" id="1.10.10.10:FF:000001">
    <property type="entry name" value="LysR family transcriptional regulator"/>
    <property type="match status" value="1"/>
</dbReference>
<dbReference type="PRINTS" id="PR00039">
    <property type="entry name" value="HTHLYSR"/>
</dbReference>
<dbReference type="Proteomes" id="UP000005258">
    <property type="component" value="Plasmid pTM1"/>
</dbReference>
<dbReference type="AlphaFoldDB" id="I3TSC6"/>
<dbReference type="GO" id="GO:0043565">
    <property type="term" value="F:sequence-specific DNA binding"/>
    <property type="evidence" value="ECO:0007669"/>
    <property type="project" value="TreeGrafter"/>
</dbReference>
<dbReference type="GO" id="GO:0006351">
    <property type="term" value="P:DNA-templated transcription"/>
    <property type="evidence" value="ECO:0007669"/>
    <property type="project" value="TreeGrafter"/>
</dbReference>
<evidence type="ECO:0000313" key="7">
    <source>
        <dbReference type="Proteomes" id="UP000005258"/>
    </source>
</evidence>
<sequence>MSEDWRLACNKRRIIRRIMDRLSGIGVFVEAAEAGSFSAAAERLALSRSAVAKTVGRLEARLGVRLFHRTTRAQALTEEGQAFLEHCQRGLADIRAGEAMLAHGRRAVAGRLRVSLPVLFGRRCVAPVLTGLAREHPGLELDLHFTDRLVDLVEDGIDLAIRNGPLDDQAGLMARLVARQRMTVVASPDYLARRGAPADLAALAGHDCLVYLRGGRVRGWLFPMPDGRDAVIRPAARLRFDDLEALADAAAAGLGLTWLPCWLVRDRIRAGTLAEVLTDQPATVFTSHAIWPRSPHPDLKLRLAVDRLAERLPGAAEL</sequence>
<keyword evidence="3" id="KW-0238">DNA-binding</keyword>
<dbReference type="SUPFAM" id="SSF53850">
    <property type="entry name" value="Periplasmic binding protein-like II"/>
    <property type="match status" value="1"/>
</dbReference>
<accession>I3TSC6</accession>
<reference evidence="6 7" key="1">
    <citation type="journal article" date="2012" name="J. Am. Chem. Soc.">
        <title>Bacterial biosynthesis and maturation of the didemnin anti-cancer agents.</title>
        <authorList>
            <person name="Xu Y."/>
            <person name="Kersten R.D."/>
            <person name="Nam S.J."/>
            <person name="Lu L."/>
            <person name="Al-Suwailem A.M."/>
            <person name="Zheng H."/>
            <person name="Fenical W."/>
            <person name="Dorrestein P.C."/>
            <person name="Moore B.S."/>
            <person name="Qian P.Y."/>
        </authorList>
    </citation>
    <scope>NUCLEOTIDE SEQUENCE [LARGE SCALE GENOMIC DNA]</scope>
    <source>
        <strain evidence="6 7">KA081020-065</strain>
    </source>
</reference>
<evidence type="ECO:0000256" key="1">
    <source>
        <dbReference type="ARBA" id="ARBA00009437"/>
    </source>
</evidence>
<evidence type="ECO:0000259" key="5">
    <source>
        <dbReference type="PROSITE" id="PS50931"/>
    </source>
</evidence>
<dbReference type="GO" id="GO:0003700">
    <property type="term" value="F:DNA-binding transcription factor activity"/>
    <property type="evidence" value="ECO:0007669"/>
    <property type="project" value="InterPro"/>
</dbReference>
<gene>
    <name evidence="6" type="ordered locus">TMO_a0261</name>
</gene>
<dbReference type="InterPro" id="IPR000847">
    <property type="entry name" value="LysR_HTH_N"/>
</dbReference>
<protein>
    <submittedName>
        <fullName evidence="6">LysR family transcriptional regulator</fullName>
    </submittedName>
</protein>
<evidence type="ECO:0000256" key="4">
    <source>
        <dbReference type="ARBA" id="ARBA00023163"/>
    </source>
</evidence>
<keyword evidence="2" id="KW-0805">Transcription regulation</keyword>
<dbReference type="PROSITE" id="PS50931">
    <property type="entry name" value="HTH_LYSR"/>
    <property type="match status" value="1"/>
</dbReference>
<dbReference type="InterPro" id="IPR005119">
    <property type="entry name" value="LysR_subst-bd"/>
</dbReference>
<organism evidence="6 7">
    <name type="scientific">Tistrella mobilis (strain KA081020-065)</name>
    <dbReference type="NCBI Taxonomy" id="1110502"/>
    <lineage>
        <taxon>Bacteria</taxon>
        <taxon>Pseudomonadati</taxon>
        <taxon>Pseudomonadota</taxon>
        <taxon>Alphaproteobacteria</taxon>
        <taxon>Geminicoccales</taxon>
        <taxon>Geminicoccaceae</taxon>
        <taxon>Tistrella</taxon>
    </lineage>
</organism>
<keyword evidence="4" id="KW-0804">Transcription</keyword>
<dbReference type="Gene3D" id="1.10.10.10">
    <property type="entry name" value="Winged helix-like DNA-binding domain superfamily/Winged helix DNA-binding domain"/>
    <property type="match status" value="1"/>
</dbReference>
<dbReference type="InterPro" id="IPR036390">
    <property type="entry name" value="WH_DNA-bd_sf"/>
</dbReference>
<dbReference type="SUPFAM" id="SSF46785">
    <property type="entry name" value="Winged helix' DNA-binding domain"/>
    <property type="match status" value="1"/>
</dbReference>
<dbReference type="InterPro" id="IPR058163">
    <property type="entry name" value="LysR-type_TF_proteobact-type"/>
</dbReference>
<dbReference type="EMBL" id="CP003237">
    <property type="protein sequence ID" value="AFK55664.1"/>
    <property type="molecule type" value="Genomic_DNA"/>
</dbReference>
<dbReference type="PANTHER" id="PTHR30537">
    <property type="entry name" value="HTH-TYPE TRANSCRIPTIONAL REGULATOR"/>
    <property type="match status" value="1"/>
</dbReference>
<evidence type="ECO:0000256" key="2">
    <source>
        <dbReference type="ARBA" id="ARBA00023015"/>
    </source>
</evidence>
<geneLocation type="plasmid" evidence="6 7">
    <name>pTM1</name>
</geneLocation>
<evidence type="ECO:0000256" key="3">
    <source>
        <dbReference type="ARBA" id="ARBA00023125"/>
    </source>
</evidence>
<dbReference type="PATRIC" id="fig|1110502.3.peg.3915"/>
<dbReference type="HOGENOM" id="CLU_039613_16_0_5"/>
<dbReference type="KEGG" id="tmo:TMO_a0261"/>
<dbReference type="Pfam" id="PF03466">
    <property type="entry name" value="LysR_substrate"/>
    <property type="match status" value="1"/>
</dbReference>
<dbReference type="PANTHER" id="PTHR30537:SF5">
    <property type="entry name" value="HTH-TYPE TRANSCRIPTIONAL ACTIVATOR TTDR-RELATED"/>
    <property type="match status" value="1"/>
</dbReference>
<evidence type="ECO:0000313" key="6">
    <source>
        <dbReference type="EMBL" id="AFK55664.1"/>
    </source>
</evidence>
<dbReference type="InterPro" id="IPR036388">
    <property type="entry name" value="WH-like_DNA-bd_sf"/>
</dbReference>
<dbReference type="Pfam" id="PF00126">
    <property type="entry name" value="HTH_1"/>
    <property type="match status" value="1"/>
</dbReference>
<name>I3TSC6_TISMK</name>
<keyword evidence="7" id="KW-1185">Reference proteome</keyword>